<dbReference type="AlphaFoldDB" id="A0A3Q8XC04"/>
<comment type="subcellular location">
    <subcellularLocation>
        <location evidence="1 10">Plastid</location>
        <location evidence="1 10">Chloroplast</location>
    </subcellularLocation>
</comment>
<dbReference type="NCBIfam" id="TIGR00165">
    <property type="entry name" value="S18"/>
    <property type="match status" value="1"/>
</dbReference>
<dbReference type="GO" id="GO:0006412">
    <property type="term" value="P:translation"/>
    <property type="evidence" value="ECO:0007669"/>
    <property type="project" value="UniProtKB-UniRule"/>
</dbReference>
<protein>
    <recommendedName>
        <fullName evidence="9 10">Small ribosomal subunit protein bS18c</fullName>
    </recommendedName>
</protein>
<evidence type="ECO:0000313" key="13">
    <source>
        <dbReference type="EMBL" id="AZN62483.1"/>
    </source>
</evidence>
<evidence type="ECO:0000256" key="11">
    <source>
        <dbReference type="RuleBase" id="RU003910"/>
    </source>
</evidence>
<keyword evidence="8 10" id="KW-0687">Ribonucleoprotein</keyword>
<evidence type="ECO:0000256" key="3">
    <source>
        <dbReference type="ARBA" id="ARBA00022528"/>
    </source>
</evidence>
<evidence type="ECO:0000256" key="4">
    <source>
        <dbReference type="ARBA" id="ARBA00022640"/>
    </source>
</evidence>
<evidence type="ECO:0000256" key="5">
    <source>
        <dbReference type="ARBA" id="ARBA00022730"/>
    </source>
</evidence>
<feature type="region of interest" description="Disordered" evidence="12">
    <location>
        <begin position="1"/>
        <end position="91"/>
    </location>
</feature>
<evidence type="ECO:0000256" key="8">
    <source>
        <dbReference type="ARBA" id="ARBA00023274"/>
    </source>
</evidence>
<comment type="subunit">
    <text evidence="10">Part of the 30S ribosomal subunit.</text>
</comment>
<accession>A0A3Q8XC04</accession>
<evidence type="ECO:0000256" key="2">
    <source>
        <dbReference type="ARBA" id="ARBA00005589"/>
    </source>
</evidence>
<comment type="similarity">
    <text evidence="2 10 11">Belongs to the bacterial ribosomal protein bS18 family.</text>
</comment>
<dbReference type="InterPro" id="IPR036870">
    <property type="entry name" value="Ribosomal_bS18_sf"/>
</dbReference>
<dbReference type="GO" id="GO:0009507">
    <property type="term" value="C:chloroplast"/>
    <property type="evidence" value="ECO:0007669"/>
    <property type="project" value="UniProtKB-SubCell"/>
</dbReference>
<dbReference type="SUPFAM" id="SSF46911">
    <property type="entry name" value="Ribosomal protein S18"/>
    <property type="match status" value="1"/>
</dbReference>
<evidence type="ECO:0000256" key="12">
    <source>
        <dbReference type="SAM" id="MobiDB-lite"/>
    </source>
</evidence>
<organism evidence="13">
    <name type="scientific">Pseudotaxus chienii</name>
    <dbReference type="NCBI Taxonomy" id="89481"/>
    <lineage>
        <taxon>Eukaryota</taxon>
        <taxon>Viridiplantae</taxon>
        <taxon>Streptophyta</taxon>
        <taxon>Embryophyta</taxon>
        <taxon>Tracheophyta</taxon>
        <taxon>Spermatophyta</taxon>
        <taxon>Pinopsida</taxon>
        <taxon>Pinidae</taxon>
        <taxon>Conifers II</taxon>
        <taxon>Cupressales</taxon>
        <taxon>Taxaceae</taxon>
        <taxon>Pseudotaxus</taxon>
    </lineage>
</organism>
<proteinExistence type="inferred from homology"/>
<dbReference type="Pfam" id="PF01084">
    <property type="entry name" value="Ribosomal_S18"/>
    <property type="match status" value="1"/>
</dbReference>
<dbReference type="Gene3D" id="4.10.640.10">
    <property type="entry name" value="Ribosomal protein S18"/>
    <property type="match status" value="1"/>
</dbReference>
<evidence type="ECO:0000256" key="6">
    <source>
        <dbReference type="ARBA" id="ARBA00022884"/>
    </source>
</evidence>
<dbReference type="GO" id="GO:0005763">
    <property type="term" value="C:mitochondrial small ribosomal subunit"/>
    <property type="evidence" value="ECO:0007669"/>
    <property type="project" value="TreeGrafter"/>
</dbReference>
<gene>
    <name evidence="10 13" type="primary">rps18</name>
</gene>
<dbReference type="GO" id="GO:0070181">
    <property type="term" value="F:small ribosomal subunit rRNA binding"/>
    <property type="evidence" value="ECO:0007669"/>
    <property type="project" value="TreeGrafter"/>
</dbReference>
<feature type="compositionally biased region" description="Polar residues" evidence="12">
    <location>
        <begin position="17"/>
        <end position="61"/>
    </location>
</feature>
<dbReference type="EMBL" id="MH023407">
    <property type="protein sequence ID" value="AZN62483.1"/>
    <property type="molecule type" value="Genomic_DNA"/>
</dbReference>
<keyword evidence="4 13" id="KW-0934">Plastid</keyword>
<evidence type="ECO:0000256" key="7">
    <source>
        <dbReference type="ARBA" id="ARBA00022980"/>
    </source>
</evidence>
<geneLocation type="chloroplast" evidence="13"/>
<dbReference type="InterPro" id="IPR018275">
    <property type="entry name" value="Ribosomal_bS18_CS"/>
</dbReference>
<evidence type="ECO:0000256" key="1">
    <source>
        <dbReference type="ARBA" id="ARBA00004229"/>
    </source>
</evidence>
<dbReference type="PANTHER" id="PTHR13479">
    <property type="entry name" value="30S RIBOSOMAL PROTEIN S18"/>
    <property type="match status" value="1"/>
</dbReference>
<keyword evidence="7 10" id="KW-0689">Ribosomal protein</keyword>
<dbReference type="HAMAP" id="MF_00270">
    <property type="entry name" value="Ribosomal_bS18"/>
    <property type="match status" value="1"/>
</dbReference>
<dbReference type="PRINTS" id="PR00974">
    <property type="entry name" value="RIBOSOMALS18"/>
</dbReference>
<dbReference type="PROSITE" id="PS00057">
    <property type="entry name" value="RIBOSOMAL_S18"/>
    <property type="match status" value="1"/>
</dbReference>
<evidence type="ECO:0000313" key="14">
    <source>
        <dbReference type="EMBL" id="QVX28244.1"/>
    </source>
</evidence>
<keyword evidence="3 13" id="KW-0150">Chloroplast</keyword>
<evidence type="ECO:0000256" key="10">
    <source>
        <dbReference type="HAMAP-Rule" id="MF_00270"/>
    </source>
</evidence>
<dbReference type="FunFam" id="4.10.640.10:FF:000002">
    <property type="entry name" value="30S ribosomal protein S18, chloroplastic"/>
    <property type="match status" value="1"/>
</dbReference>
<dbReference type="InterPro" id="IPR001648">
    <property type="entry name" value="Ribosomal_bS18"/>
</dbReference>
<dbReference type="EMBL" id="MN092278">
    <property type="protein sequence ID" value="QVX28244.1"/>
    <property type="molecule type" value="Genomic_DNA"/>
</dbReference>
<sequence length="149" mass="17485">MPFKTYKYKPYYRRSKTNTSTDTPSSRNTSTDTPSSRNTSTDTPSSRNTSKYKPSSRNTSKYKPFSRRTSKYKSSSRNQRSFRKRLSPIGPGEQIDYKNISLISRFISEQGKILSRRVNRLKLKQQRLITRVIKQARILSLIPFIYNQK</sequence>
<feature type="compositionally biased region" description="Basic residues" evidence="12">
    <location>
        <begin position="1"/>
        <end position="16"/>
    </location>
</feature>
<keyword evidence="5 10" id="KW-0699">rRNA-binding</keyword>
<dbReference type="PANTHER" id="PTHR13479:SF40">
    <property type="entry name" value="SMALL RIBOSOMAL SUBUNIT PROTEIN BS18M"/>
    <property type="match status" value="1"/>
</dbReference>
<reference evidence="14" key="2">
    <citation type="submission" date="2019-06" db="EMBL/GenBank/DDBJ databases">
        <title>Complete chloroplast genome of pseudotaxus chienii.</title>
        <authorList>
            <person name="Li J."/>
            <person name="Gao L."/>
            <person name="Wang T."/>
        </authorList>
    </citation>
    <scope>NUCLEOTIDE SEQUENCE</scope>
</reference>
<name>A0A3Q8XC04_9CONI</name>
<reference evidence="13" key="1">
    <citation type="submission" date="2018-03" db="EMBL/GenBank/DDBJ databases">
        <title>The complete chloroplast genome of the white-berry yew Pseudotaxus chienii (Cupressales: Taxaceae), a rare and endangered relict plant endemic to southern China.</title>
        <authorList>
            <person name="Shi Y.-L."/>
            <person name="Wang H."/>
            <person name="Teng H.-M."/>
            <person name="Hao H.-Y."/>
            <person name="Su X.-R."/>
            <person name="Wang L.-L."/>
        </authorList>
    </citation>
    <scope>NUCLEOTIDE SEQUENCE</scope>
</reference>
<dbReference type="GO" id="GO:0003735">
    <property type="term" value="F:structural constituent of ribosome"/>
    <property type="evidence" value="ECO:0007669"/>
    <property type="project" value="InterPro"/>
</dbReference>
<keyword evidence="6 10" id="KW-0694">RNA-binding</keyword>
<evidence type="ECO:0000256" key="9">
    <source>
        <dbReference type="ARBA" id="ARBA00035266"/>
    </source>
</evidence>